<name>A0A2T0U7Q3_9SPHI</name>
<protein>
    <submittedName>
        <fullName evidence="5">PAS domain S-box-containing protein</fullName>
    </submittedName>
</protein>
<dbReference type="Gene3D" id="3.40.50.2300">
    <property type="match status" value="1"/>
</dbReference>
<feature type="modified residue" description="4-aspartylphosphate" evidence="2">
    <location>
        <position position="58"/>
    </location>
</feature>
<comment type="caution">
    <text evidence="5">The sequence shown here is derived from an EMBL/GenBank/DDBJ whole genome shotgun (WGS) entry which is preliminary data.</text>
</comment>
<evidence type="ECO:0000256" key="2">
    <source>
        <dbReference type="PROSITE-ProRule" id="PRU00169"/>
    </source>
</evidence>
<feature type="domain" description="Response regulatory" evidence="3">
    <location>
        <begin position="5"/>
        <end position="123"/>
    </location>
</feature>
<keyword evidence="1 2" id="KW-0597">Phosphoprotein</keyword>
<dbReference type="InterPro" id="IPR050595">
    <property type="entry name" value="Bact_response_regulator"/>
</dbReference>
<dbReference type="InterPro" id="IPR001789">
    <property type="entry name" value="Sig_transdc_resp-reg_receiver"/>
</dbReference>
<sequence length="327" mass="37364">MQALKILLVDDNEDNYFMIHNLLASGIDTKRYSLSWCATYSEAINAMLKDRYALYLVDYKFANYSGIRLLSEAVKSNCTKPIIMLTSKGEESINEKALKAGAADYITKDRVNTEVLERSVRYATTQFEMLEKLKRNEHTFRVLFERSKDAIIISTPSGQILDANRSALSFFGVNYADMEDINTAFFYRHSSQRQSFVRVLQRDGAINETLLEVLTLNGDVRTCCVSSFIEIPQHGQTELFYTFIKEVKESHPQFQHSATPSSSHVLRDRFSRSVRAVRTSLSKINQAIETELDPEAYARDTSLFDAIRMNASFADQALQTLEEECRD</sequence>
<reference evidence="5 6" key="1">
    <citation type="submission" date="2018-03" db="EMBL/GenBank/DDBJ databases">
        <title>Genomic Encyclopedia of Type Strains, Phase III (KMG-III): the genomes of soil and plant-associated and newly described type strains.</title>
        <authorList>
            <person name="Whitman W."/>
        </authorList>
    </citation>
    <scope>NUCLEOTIDE SEQUENCE [LARGE SCALE GENOMIC DNA]</scope>
    <source>
        <strain evidence="5 6">CGMCC 1.9313</strain>
    </source>
</reference>
<dbReference type="SMART" id="SM00091">
    <property type="entry name" value="PAS"/>
    <property type="match status" value="1"/>
</dbReference>
<evidence type="ECO:0000259" key="4">
    <source>
        <dbReference type="PROSITE" id="PS50112"/>
    </source>
</evidence>
<evidence type="ECO:0000256" key="1">
    <source>
        <dbReference type="ARBA" id="ARBA00022553"/>
    </source>
</evidence>
<accession>A0A2T0U7Q3</accession>
<evidence type="ECO:0000313" key="6">
    <source>
        <dbReference type="Proteomes" id="UP000238034"/>
    </source>
</evidence>
<dbReference type="SMART" id="SM00448">
    <property type="entry name" value="REC"/>
    <property type="match status" value="1"/>
</dbReference>
<dbReference type="Pfam" id="PF00072">
    <property type="entry name" value="Response_reg"/>
    <property type="match status" value="1"/>
</dbReference>
<dbReference type="Proteomes" id="UP000238034">
    <property type="component" value="Unassembled WGS sequence"/>
</dbReference>
<dbReference type="PANTHER" id="PTHR44591">
    <property type="entry name" value="STRESS RESPONSE REGULATOR PROTEIN 1"/>
    <property type="match status" value="1"/>
</dbReference>
<dbReference type="GO" id="GO:0000160">
    <property type="term" value="P:phosphorelay signal transduction system"/>
    <property type="evidence" value="ECO:0007669"/>
    <property type="project" value="InterPro"/>
</dbReference>
<dbReference type="SUPFAM" id="SSF52172">
    <property type="entry name" value="CheY-like"/>
    <property type="match status" value="1"/>
</dbReference>
<dbReference type="CDD" id="cd00156">
    <property type="entry name" value="REC"/>
    <property type="match status" value="1"/>
</dbReference>
<feature type="domain" description="PAS" evidence="4">
    <location>
        <begin position="136"/>
        <end position="202"/>
    </location>
</feature>
<dbReference type="InterPro" id="IPR035965">
    <property type="entry name" value="PAS-like_dom_sf"/>
</dbReference>
<dbReference type="RefSeq" id="WP_106292525.1">
    <property type="nucleotide sequence ID" value="NZ_PVTH01000003.1"/>
</dbReference>
<dbReference type="NCBIfam" id="TIGR00229">
    <property type="entry name" value="sensory_box"/>
    <property type="match status" value="1"/>
</dbReference>
<gene>
    <name evidence="5" type="ORF">B0I27_103424</name>
</gene>
<dbReference type="AlphaFoldDB" id="A0A2T0U7Q3"/>
<dbReference type="Pfam" id="PF13188">
    <property type="entry name" value="PAS_8"/>
    <property type="match status" value="1"/>
</dbReference>
<dbReference type="Gene3D" id="3.30.450.20">
    <property type="entry name" value="PAS domain"/>
    <property type="match status" value="1"/>
</dbReference>
<proteinExistence type="predicted"/>
<dbReference type="CDD" id="cd00130">
    <property type="entry name" value="PAS"/>
    <property type="match status" value="1"/>
</dbReference>
<dbReference type="PROSITE" id="PS50110">
    <property type="entry name" value="RESPONSE_REGULATORY"/>
    <property type="match status" value="1"/>
</dbReference>
<dbReference type="OrthoDB" id="1931120at2"/>
<dbReference type="PANTHER" id="PTHR44591:SF3">
    <property type="entry name" value="RESPONSE REGULATORY DOMAIN-CONTAINING PROTEIN"/>
    <property type="match status" value="1"/>
</dbReference>
<dbReference type="EMBL" id="PVTH01000003">
    <property type="protein sequence ID" value="PRY53951.1"/>
    <property type="molecule type" value="Genomic_DNA"/>
</dbReference>
<dbReference type="PROSITE" id="PS50112">
    <property type="entry name" value="PAS"/>
    <property type="match status" value="1"/>
</dbReference>
<dbReference type="InterPro" id="IPR011006">
    <property type="entry name" value="CheY-like_superfamily"/>
</dbReference>
<evidence type="ECO:0000259" key="3">
    <source>
        <dbReference type="PROSITE" id="PS50110"/>
    </source>
</evidence>
<dbReference type="InterPro" id="IPR000014">
    <property type="entry name" value="PAS"/>
</dbReference>
<evidence type="ECO:0000313" key="5">
    <source>
        <dbReference type="EMBL" id="PRY53951.1"/>
    </source>
</evidence>
<dbReference type="SUPFAM" id="SSF55785">
    <property type="entry name" value="PYP-like sensor domain (PAS domain)"/>
    <property type="match status" value="1"/>
</dbReference>
<keyword evidence="6" id="KW-1185">Reference proteome</keyword>
<organism evidence="5 6">
    <name type="scientific">Arcticibacter pallidicorallinus</name>
    <dbReference type="NCBI Taxonomy" id="1259464"/>
    <lineage>
        <taxon>Bacteria</taxon>
        <taxon>Pseudomonadati</taxon>
        <taxon>Bacteroidota</taxon>
        <taxon>Sphingobacteriia</taxon>
        <taxon>Sphingobacteriales</taxon>
        <taxon>Sphingobacteriaceae</taxon>
        <taxon>Arcticibacter</taxon>
    </lineage>
</organism>